<evidence type="ECO:0000313" key="2">
    <source>
        <dbReference type="EMBL" id="MFA9193155.1"/>
    </source>
</evidence>
<dbReference type="InterPro" id="IPR001041">
    <property type="entry name" value="2Fe-2S_ferredoxin-type"/>
</dbReference>
<organism evidence="2 3">
    <name type="scientific">Flavobacterium magnesitis</name>
    <dbReference type="NCBI Taxonomy" id="3138077"/>
    <lineage>
        <taxon>Bacteria</taxon>
        <taxon>Pseudomonadati</taxon>
        <taxon>Bacteroidota</taxon>
        <taxon>Flavobacteriia</taxon>
        <taxon>Flavobacteriales</taxon>
        <taxon>Flavobacteriaceae</taxon>
        <taxon>Flavobacterium</taxon>
    </lineage>
</organism>
<feature type="domain" description="2Fe-2S ferredoxin-type" evidence="1">
    <location>
        <begin position="35"/>
        <end position="97"/>
    </location>
</feature>
<proteinExistence type="predicted"/>
<dbReference type="Pfam" id="PF00111">
    <property type="entry name" value="Fer2"/>
    <property type="match status" value="1"/>
</dbReference>
<dbReference type="SUPFAM" id="SSF54292">
    <property type="entry name" value="2Fe-2S ferredoxin-like"/>
    <property type="match status" value="1"/>
</dbReference>
<protein>
    <submittedName>
        <fullName evidence="2">2Fe-2S iron-sulfur cluster-binding protein</fullName>
    </submittedName>
</protein>
<dbReference type="RefSeq" id="WP_373390234.1">
    <property type="nucleotide sequence ID" value="NZ_JBCFQJ010000026.1"/>
</dbReference>
<comment type="caution">
    <text evidence="2">The sequence shown here is derived from an EMBL/GenBank/DDBJ whole genome shotgun (WGS) entry which is preliminary data.</text>
</comment>
<keyword evidence="3" id="KW-1185">Reference proteome</keyword>
<dbReference type="Gene3D" id="3.10.20.30">
    <property type="match status" value="1"/>
</dbReference>
<sequence length="110" mass="12158">MEKEIKNISFTVIENGIQTPVVTRHGSYPNLMYLLKEELQLESFGECGGAGRCATCLVTTKSVTGASLIKERNEPNTLEQLGYTDQATRLSCQIYITADLNDAEITILEI</sequence>
<evidence type="ECO:0000259" key="1">
    <source>
        <dbReference type="Pfam" id="PF00111"/>
    </source>
</evidence>
<dbReference type="InterPro" id="IPR012675">
    <property type="entry name" value="Beta-grasp_dom_sf"/>
</dbReference>
<gene>
    <name evidence="2" type="ORF">AAGV33_01970</name>
</gene>
<accession>A0ABV4TGQ2</accession>
<reference evidence="2 3" key="1">
    <citation type="submission" date="2024-04" db="EMBL/GenBank/DDBJ databases">
        <title>New Clade of Flavobacterium.</title>
        <authorList>
            <person name="Matos L."/>
            <person name="Proenca D.N."/>
            <person name="Fransisco R.M."/>
            <person name="Chung A.P."/>
            <person name="Maccario L."/>
            <person name="Sorensen S.J."/>
            <person name="Morais P.V."/>
        </authorList>
    </citation>
    <scope>NUCLEOTIDE SEQUENCE [LARGE SCALE GENOMIC DNA]</scope>
    <source>
        <strain evidence="2 3">FBOR7N2.3</strain>
    </source>
</reference>
<dbReference type="EMBL" id="JBCFQK010000002">
    <property type="protein sequence ID" value="MFA9193155.1"/>
    <property type="molecule type" value="Genomic_DNA"/>
</dbReference>
<name>A0ABV4TGQ2_9FLAO</name>
<dbReference type="Proteomes" id="UP001574170">
    <property type="component" value="Unassembled WGS sequence"/>
</dbReference>
<evidence type="ECO:0000313" key="3">
    <source>
        <dbReference type="Proteomes" id="UP001574170"/>
    </source>
</evidence>
<dbReference type="InterPro" id="IPR036010">
    <property type="entry name" value="2Fe-2S_ferredoxin-like_sf"/>
</dbReference>